<dbReference type="SUPFAM" id="SSF53335">
    <property type="entry name" value="S-adenosyl-L-methionine-dependent methyltransferases"/>
    <property type="match status" value="1"/>
</dbReference>
<evidence type="ECO:0000313" key="4">
    <source>
        <dbReference type="EMBL" id="REF94597.1"/>
    </source>
</evidence>
<dbReference type="Gene3D" id="3.40.50.150">
    <property type="entry name" value="Vaccinia Virus protein VP39"/>
    <property type="match status" value="1"/>
</dbReference>
<dbReference type="InterPro" id="IPR029063">
    <property type="entry name" value="SAM-dependent_MTases_sf"/>
</dbReference>
<keyword evidence="1" id="KW-0489">Methyltransferase</keyword>
<gene>
    <name evidence="4" type="ORF">DFJ67_0536</name>
</gene>
<reference evidence="4 5" key="1">
    <citation type="submission" date="2018-08" db="EMBL/GenBank/DDBJ databases">
        <title>Sequencing the genomes of 1000 actinobacteria strains.</title>
        <authorList>
            <person name="Klenk H.-P."/>
        </authorList>
    </citation>
    <scope>NUCLEOTIDE SEQUENCE [LARGE SCALE GENOMIC DNA]</scope>
    <source>
        <strain evidence="4 5">DSM 44099</strain>
    </source>
</reference>
<dbReference type="PROSITE" id="PS51681">
    <property type="entry name" value="SAM_MT_NNMT_PNMT_TEMT"/>
    <property type="match status" value="1"/>
</dbReference>
<dbReference type="Pfam" id="PF01234">
    <property type="entry name" value="NNMT_PNMT_TEMT"/>
    <property type="match status" value="1"/>
</dbReference>
<sequence>MMGQSRVARNADVDWDAWPVEEYLQENYAELHAADRAVIAHHSAALAGLAPGSIDRGVEIGAGPNLYPLMLTGAACRAVDAFEPSAANLAYLRRQLQDGPDAHWAEFFAHCREANPQLPSSMETVLARIRVVRGGVLDVGAGKYGLASMNFVAESVTESAAEFRQFCEAFISAVRPGGVLVASFMENMARYRIAGGQEWPGHPVDSATVADVFSPHVIELEVSRIPADPGLPDWGYTGMVLLSARRAG</sequence>
<dbReference type="Proteomes" id="UP000256913">
    <property type="component" value="Unassembled WGS sequence"/>
</dbReference>
<dbReference type="EMBL" id="QUMQ01000001">
    <property type="protein sequence ID" value="REF94597.1"/>
    <property type="molecule type" value="Genomic_DNA"/>
</dbReference>
<evidence type="ECO:0000256" key="3">
    <source>
        <dbReference type="ARBA" id="ARBA00022691"/>
    </source>
</evidence>
<evidence type="ECO:0000256" key="2">
    <source>
        <dbReference type="ARBA" id="ARBA00022679"/>
    </source>
</evidence>
<keyword evidence="2" id="KW-0808">Transferase</keyword>
<keyword evidence="5" id="KW-1185">Reference proteome</keyword>
<organism evidence="4 5">
    <name type="scientific">Asanoa ferruginea</name>
    <dbReference type="NCBI Taxonomy" id="53367"/>
    <lineage>
        <taxon>Bacteria</taxon>
        <taxon>Bacillati</taxon>
        <taxon>Actinomycetota</taxon>
        <taxon>Actinomycetes</taxon>
        <taxon>Micromonosporales</taxon>
        <taxon>Micromonosporaceae</taxon>
        <taxon>Asanoa</taxon>
    </lineage>
</organism>
<name>A0A3D9ZBH5_9ACTN</name>
<accession>A0A3D9ZBH5</accession>
<evidence type="ECO:0000313" key="5">
    <source>
        <dbReference type="Proteomes" id="UP000256913"/>
    </source>
</evidence>
<comment type="caution">
    <text evidence="4">The sequence shown here is derived from an EMBL/GenBank/DDBJ whole genome shotgun (WGS) entry which is preliminary data.</text>
</comment>
<dbReference type="AlphaFoldDB" id="A0A3D9ZBH5"/>
<protein>
    <submittedName>
        <fullName evidence="4">NNMT/PNMT/TEMT family protein</fullName>
    </submittedName>
</protein>
<dbReference type="InterPro" id="IPR000940">
    <property type="entry name" value="NNMT_TEMT_trans"/>
</dbReference>
<keyword evidence="3" id="KW-0949">S-adenosyl-L-methionine</keyword>
<evidence type="ECO:0000256" key="1">
    <source>
        <dbReference type="ARBA" id="ARBA00022603"/>
    </source>
</evidence>
<dbReference type="GO" id="GO:0032259">
    <property type="term" value="P:methylation"/>
    <property type="evidence" value="ECO:0007669"/>
    <property type="project" value="UniProtKB-KW"/>
</dbReference>
<dbReference type="GO" id="GO:0008168">
    <property type="term" value="F:methyltransferase activity"/>
    <property type="evidence" value="ECO:0007669"/>
    <property type="project" value="UniProtKB-KW"/>
</dbReference>
<proteinExistence type="predicted"/>